<dbReference type="AlphaFoldDB" id="C9ZSE5"/>
<evidence type="ECO:0000313" key="2">
    <source>
        <dbReference type="EMBL" id="CBH12283.1"/>
    </source>
</evidence>
<keyword evidence="1" id="KW-0812">Transmembrane</keyword>
<dbReference type="EMBL" id="FN554970">
    <property type="protein sequence ID" value="CBH12283.1"/>
    <property type="molecule type" value="Genomic_DNA"/>
</dbReference>
<organism evidence="2 3">
    <name type="scientific">Trypanosoma brucei gambiense (strain MHOM/CI/86/DAL972)</name>
    <dbReference type="NCBI Taxonomy" id="679716"/>
    <lineage>
        <taxon>Eukaryota</taxon>
        <taxon>Discoba</taxon>
        <taxon>Euglenozoa</taxon>
        <taxon>Kinetoplastea</taxon>
        <taxon>Metakinetoplastina</taxon>
        <taxon>Trypanosomatida</taxon>
        <taxon>Trypanosomatidae</taxon>
        <taxon>Trypanosoma</taxon>
    </lineage>
</organism>
<gene>
    <name evidence="2" type="ORF">TbgDal_VII2445</name>
</gene>
<keyword evidence="1" id="KW-1133">Transmembrane helix</keyword>
<sequence length="126" mass="14419">MWSRVNWPLLPLTVLLFCSSVRLHFVSVLVFLFHVQFGQFSIRRRGLVSSSPLAKLFFFFSFISATFTMKFAVSPSHTPKYQTNICMSTLCLSIRTLLPHVFLKSNCSESSYFTNLFTDSLFALGN</sequence>
<protein>
    <submittedName>
        <fullName evidence="2">Uncharacterized protein</fullName>
    </submittedName>
</protein>
<feature type="transmembrane region" description="Helical" evidence="1">
    <location>
        <begin position="56"/>
        <end position="73"/>
    </location>
</feature>
<dbReference type="Proteomes" id="UP000002316">
    <property type="component" value="Chromosome 7"/>
</dbReference>
<accession>C9ZSE5</accession>
<dbReference type="KEGG" id="tbg:TbgDal_VII2445"/>
<name>C9ZSE5_TRYB9</name>
<keyword evidence="1" id="KW-0472">Membrane</keyword>
<reference evidence="3" key="1">
    <citation type="journal article" date="2010" name="PLoS Negl. Trop. Dis.">
        <title>The genome sequence of Trypanosoma brucei gambiense, causative agent of chronic human african trypanosomiasis.</title>
        <authorList>
            <person name="Jackson A.P."/>
            <person name="Sanders M."/>
            <person name="Berry A."/>
            <person name="McQuillan J."/>
            <person name="Aslett M.A."/>
            <person name="Quail M.A."/>
            <person name="Chukualim B."/>
            <person name="Capewell P."/>
            <person name="MacLeod A."/>
            <person name="Melville S.E."/>
            <person name="Gibson W."/>
            <person name="Barry J.D."/>
            <person name="Berriman M."/>
            <person name="Hertz-Fowler C."/>
        </authorList>
    </citation>
    <scope>NUCLEOTIDE SEQUENCE [LARGE SCALE GENOMIC DNA]</scope>
    <source>
        <strain evidence="3">MHOM/CI/86/DAL972</strain>
    </source>
</reference>
<dbReference type="GeneID" id="23862401"/>
<dbReference type="RefSeq" id="XP_011774564.1">
    <property type="nucleotide sequence ID" value="XM_011776262.1"/>
</dbReference>
<evidence type="ECO:0000256" key="1">
    <source>
        <dbReference type="SAM" id="Phobius"/>
    </source>
</evidence>
<proteinExistence type="predicted"/>
<feature type="transmembrane region" description="Helical" evidence="1">
    <location>
        <begin position="12"/>
        <end position="35"/>
    </location>
</feature>
<evidence type="ECO:0000313" key="3">
    <source>
        <dbReference type="Proteomes" id="UP000002316"/>
    </source>
</evidence>